<evidence type="ECO:0000313" key="2">
    <source>
        <dbReference type="Proteomes" id="UP000070444"/>
    </source>
</evidence>
<evidence type="ECO:0000313" key="1">
    <source>
        <dbReference type="EMBL" id="KXN74541.1"/>
    </source>
</evidence>
<name>A0A137PHX4_CONC2</name>
<dbReference type="Proteomes" id="UP000070444">
    <property type="component" value="Unassembled WGS sequence"/>
</dbReference>
<dbReference type="EMBL" id="KQ964422">
    <property type="protein sequence ID" value="KXN74541.1"/>
    <property type="molecule type" value="Genomic_DNA"/>
</dbReference>
<protein>
    <submittedName>
        <fullName evidence="1">Uncharacterized protein</fullName>
    </submittedName>
</protein>
<reference evidence="1 2" key="1">
    <citation type="journal article" date="2015" name="Genome Biol. Evol.">
        <title>Phylogenomic analyses indicate that early fungi evolved digesting cell walls of algal ancestors of land plants.</title>
        <authorList>
            <person name="Chang Y."/>
            <person name="Wang S."/>
            <person name="Sekimoto S."/>
            <person name="Aerts A.L."/>
            <person name="Choi C."/>
            <person name="Clum A."/>
            <person name="LaButti K.M."/>
            <person name="Lindquist E.A."/>
            <person name="Yee Ngan C."/>
            <person name="Ohm R.A."/>
            <person name="Salamov A.A."/>
            <person name="Grigoriev I.V."/>
            <person name="Spatafora J.W."/>
            <person name="Berbee M.L."/>
        </authorList>
    </citation>
    <scope>NUCLEOTIDE SEQUENCE [LARGE SCALE GENOMIC DNA]</scope>
    <source>
        <strain evidence="1 2">NRRL 28638</strain>
    </source>
</reference>
<organism evidence="1 2">
    <name type="scientific">Conidiobolus coronatus (strain ATCC 28846 / CBS 209.66 / NRRL 28638)</name>
    <name type="common">Delacroixia coronata</name>
    <dbReference type="NCBI Taxonomy" id="796925"/>
    <lineage>
        <taxon>Eukaryota</taxon>
        <taxon>Fungi</taxon>
        <taxon>Fungi incertae sedis</taxon>
        <taxon>Zoopagomycota</taxon>
        <taxon>Entomophthoromycotina</taxon>
        <taxon>Entomophthoromycetes</taxon>
        <taxon>Entomophthorales</taxon>
        <taxon>Ancylistaceae</taxon>
        <taxon>Conidiobolus</taxon>
    </lineage>
</organism>
<keyword evidence="2" id="KW-1185">Reference proteome</keyword>
<gene>
    <name evidence="1" type="ORF">CONCODRAFT_82847</name>
</gene>
<dbReference type="AlphaFoldDB" id="A0A137PHX4"/>
<accession>A0A137PHX4</accession>
<proteinExistence type="predicted"/>
<sequence>MEEINDPKHNQNKLELMERYLRQQRGSLDEMQRLGLEQGPEPTIVSLDTAQSVSSEECHSLSDYSSQARIRSDWSDSSYYFHNPSAIENLTYLSKRDHSSSLELFSDDELGSFPRIEDFEPNQYSIEGHETVNYHLKHRINSNPENEPIHEVNSGSTRKVRRLRKSINFDSCQYKPPPSKVWPLD</sequence>